<accession>A1BHN2</accession>
<dbReference type="Gene3D" id="3.40.50.300">
    <property type="entry name" value="P-loop containing nucleotide triphosphate hydrolases"/>
    <property type="match status" value="1"/>
</dbReference>
<dbReference type="InterPro" id="IPR007111">
    <property type="entry name" value="NACHT_NTPase"/>
</dbReference>
<evidence type="ECO:0000259" key="2">
    <source>
        <dbReference type="PROSITE" id="PS50837"/>
    </source>
</evidence>
<feature type="coiled-coil region" evidence="1">
    <location>
        <begin position="181"/>
        <end position="208"/>
    </location>
</feature>
<gene>
    <name evidence="3" type="ordered locus">Cpha266_1893</name>
</gene>
<dbReference type="EMBL" id="CP000492">
    <property type="protein sequence ID" value="ABL65909.1"/>
    <property type="molecule type" value="Genomic_DNA"/>
</dbReference>
<evidence type="ECO:0000313" key="3">
    <source>
        <dbReference type="EMBL" id="ABL65909.1"/>
    </source>
</evidence>
<dbReference type="PANTHER" id="PTHR23150">
    <property type="entry name" value="SULFATASE MODIFYING FACTOR 1, 2"/>
    <property type="match status" value="1"/>
</dbReference>
<dbReference type="Proteomes" id="UP000008701">
    <property type="component" value="Chromosome"/>
</dbReference>
<sequence>MSHIDTSDGESKRNLRVAERFFLHTSRSAFLFAVADDEVVRDDCSAILRFLLSGKGKTLRIHEWEREGEGLYPAEQLRILLKKYPDTDGLILIGLDAALYRHPDFLEQLNVAREALSSFGIPMLFWLSKDSSQRVNREALDLLSQRAGGMLYFSNGDEHEAVTVPDVPAAVYESGCDKGVQSALEARLRLLQQQLEEAEREQDDPSERATDIVLELLRLYARIPGSSRSVQSLLERYYHLFDLENPEVCTVVAEALAEAGDSERASLLFEKALPWYREQAETNPEVWLPYEAKTLTGLARAHWAAGDVSAAEQEYGDALSIYRKVAAANPLNRRSEIAEILSERAHLYSKSGAFSAAGQEYEEALRLYRELAAADPPRWMPEVARTLNNLSTVQTARNDMTTATLGYQEALKITAELDNAVTWLHVSDFHLREGALYEQEVILRSLVASVKRFRKEGYLPDLIFVTGDIAESGKAEEYAFATQFFDDLLAAAGLEKRRLFLVPGNHDVDRTVNEFLPRTLESDQSSDRFFNPAGVPIRSQFQRLQPFSDWYNSYFAGIRTFPADTTSAVEVVQIRKSLVAILSLNSALFSVDKDDHGKLLLGRRCLDKAIKELQEHAADLNIALLHHPLDWLSQVERGNIRATLGLSVDLLLHGHYHETDTESIVSQHGGYLKLGAGAAYQTREWPNRAMYATFRGSQVSIFPIRYEDTPLERWTLDTALFSSPSYIGTFTLPKRTDSDTAEASPVAVPASELFYDYHEALRGELETINLLGTHALENVPVGLTDTFVSLRISDTWRSDRQRDVAGTCNMPEQDEQIRAPEDVMRLVFEKKRLMLIVGDPGSGKTTLLKHYALTGINNREKLGFNEPLLVVFLPLRDLVIVDGAFAPLSANLVAWSELHDLEIQEKAFSFWLQKRTTLLLFDGLDEIADPEQRIKACRWIDRIVSRYTRARAVVTSRATGYRKAEGIELASRHTRADIMDFTIDQEREFLERWFGAVYRDELKPSSMPEEKWEKRRKERALKKAETILAFLGKEENRSLQTLARVPMLLQIMATLWKEREYLPGSRVELYEASLAYILDYRDRQKNIDPLLKAKDALRVLAPVSLWMQEDLGKDEAGREQMQEQMQLVLNTLTPRHMASEFCKNLVERAGLLVEYRDNEYLFRHKSFREYLAGLQLKEDRDKPNRIATLAEHFGNDWWAEPLRFFIAQVDARTFDLFMQKLFDSPVSGEMTQKQQDLLQTLISDAPAKKVDALKQKLLDPQTTLNRQRYLLDSLKAIDQPEAREAVQQFALKGLSKERQVVAAVVQDRLGAEYILIDGGTFRCSFTKQEEEMPALYMGKYTVTNRLYRRFIGYLETKEPDFARILPLKTYQKNLDALAESIEGFTAWLDAVEPLSKRLISGYDDDKRFNGDDHPVVGVSWYAARAYSLWLSLLESDGGSNNRYRLPTEMEWEYAAAGQSGREYPWPAERGEPTPKLANYNGNEGGTTPVGRYPDGATPEGLCDMAGNVWEWCIDWYSDRYYKECEERGIERNPFGPETGSLRVIRGGGWNYDAGYCRSSYRNIYAPGLRLSYVGFRPVFVP</sequence>
<dbReference type="InterPro" id="IPR019734">
    <property type="entry name" value="TPR_rpt"/>
</dbReference>
<dbReference type="HOGENOM" id="CLU_003659_0_0_10"/>
<dbReference type="Gene3D" id="1.25.40.10">
    <property type="entry name" value="Tetratricopeptide repeat domain"/>
    <property type="match status" value="2"/>
</dbReference>
<dbReference type="eggNOG" id="COG0457">
    <property type="taxonomic scope" value="Bacteria"/>
</dbReference>
<evidence type="ECO:0000256" key="1">
    <source>
        <dbReference type="SAM" id="Coils"/>
    </source>
</evidence>
<keyword evidence="1" id="KW-0175">Coiled coil</keyword>
<dbReference type="PROSITE" id="PS50837">
    <property type="entry name" value="NACHT"/>
    <property type="match status" value="1"/>
</dbReference>
<keyword evidence="4" id="KW-1185">Reference proteome</keyword>
<dbReference type="Pfam" id="PF00149">
    <property type="entry name" value="Metallophos"/>
    <property type="match status" value="1"/>
</dbReference>
<dbReference type="InterPro" id="IPR051043">
    <property type="entry name" value="Sulfatase_Mod_Factor_Kinase"/>
</dbReference>
<dbReference type="Gene3D" id="3.90.1580.10">
    <property type="entry name" value="paralog of FGE (formylglycine-generating enzyme)"/>
    <property type="match status" value="1"/>
</dbReference>
<dbReference type="KEGG" id="cph:Cpha266_1893"/>
<dbReference type="GO" id="GO:0120147">
    <property type="term" value="F:formylglycine-generating oxidase activity"/>
    <property type="evidence" value="ECO:0007669"/>
    <property type="project" value="TreeGrafter"/>
</dbReference>
<evidence type="ECO:0000313" key="4">
    <source>
        <dbReference type="Proteomes" id="UP000008701"/>
    </source>
</evidence>
<name>A1BHN2_CHLPD</name>
<dbReference type="CDD" id="cd01120">
    <property type="entry name" value="RecA-like_superfamily"/>
    <property type="match status" value="1"/>
</dbReference>
<dbReference type="SUPFAM" id="SSF48452">
    <property type="entry name" value="TPR-like"/>
    <property type="match status" value="1"/>
</dbReference>
<dbReference type="InterPro" id="IPR005532">
    <property type="entry name" value="SUMF_dom"/>
</dbReference>
<organism evidence="3 4">
    <name type="scientific">Chlorobium phaeobacteroides (strain DSM 266 / SMG 266 / 2430)</name>
    <dbReference type="NCBI Taxonomy" id="290317"/>
    <lineage>
        <taxon>Bacteria</taxon>
        <taxon>Pseudomonadati</taxon>
        <taxon>Chlorobiota</taxon>
        <taxon>Chlorobiia</taxon>
        <taxon>Chlorobiales</taxon>
        <taxon>Chlorobiaceae</taxon>
        <taxon>Chlorobium/Pelodictyon group</taxon>
        <taxon>Chlorobium</taxon>
    </lineage>
</organism>
<dbReference type="Pfam" id="PF05729">
    <property type="entry name" value="NACHT"/>
    <property type="match status" value="1"/>
</dbReference>
<dbReference type="Gene3D" id="3.60.21.10">
    <property type="match status" value="1"/>
</dbReference>
<dbReference type="InterPro" id="IPR004843">
    <property type="entry name" value="Calcineurin-like_PHP"/>
</dbReference>
<protein>
    <recommendedName>
        <fullName evidence="2">NACHT domain-containing protein</fullName>
    </recommendedName>
</protein>
<reference evidence="3 4" key="1">
    <citation type="submission" date="2006-12" db="EMBL/GenBank/DDBJ databases">
        <title>Complete sequence of Chlorobium phaeobacteroides DSM 266.</title>
        <authorList>
            <consortium name="US DOE Joint Genome Institute"/>
            <person name="Copeland A."/>
            <person name="Lucas S."/>
            <person name="Lapidus A."/>
            <person name="Barry K."/>
            <person name="Detter J.C."/>
            <person name="Glavina del Rio T."/>
            <person name="Hammon N."/>
            <person name="Israni S."/>
            <person name="Pitluck S."/>
            <person name="Goltsman E."/>
            <person name="Schmutz J."/>
            <person name="Larimer F."/>
            <person name="Land M."/>
            <person name="Hauser L."/>
            <person name="Mikhailova N."/>
            <person name="Li T."/>
            <person name="Overmann J."/>
            <person name="Bryant D.A."/>
            <person name="Richardson P."/>
        </authorList>
    </citation>
    <scope>NUCLEOTIDE SEQUENCE [LARGE SCALE GENOMIC DNA]</scope>
    <source>
        <strain evidence="3 4">DSM 266</strain>
    </source>
</reference>
<dbReference type="InterPro" id="IPR027417">
    <property type="entry name" value="P-loop_NTPase"/>
</dbReference>
<dbReference type="InterPro" id="IPR042095">
    <property type="entry name" value="SUMF_sf"/>
</dbReference>
<dbReference type="eggNOG" id="COG5635">
    <property type="taxonomic scope" value="Bacteria"/>
</dbReference>
<dbReference type="RefSeq" id="WP_011745716.1">
    <property type="nucleotide sequence ID" value="NC_008639.1"/>
</dbReference>
<dbReference type="SMART" id="SM00028">
    <property type="entry name" value="TPR"/>
    <property type="match status" value="4"/>
</dbReference>
<dbReference type="SUPFAM" id="SSF56300">
    <property type="entry name" value="Metallo-dependent phosphatases"/>
    <property type="match status" value="1"/>
</dbReference>
<dbReference type="PANTHER" id="PTHR23150:SF19">
    <property type="entry name" value="FORMYLGLYCINE-GENERATING ENZYME"/>
    <property type="match status" value="1"/>
</dbReference>
<dbReference type="SUPFAM" id="SSF56436">
    <property type="entry name" value="C-type lectin-like"/>
    <property type="match status" value="1"/>
</dbReference>
<dbReference type="InterPro" id="IPR011990">
    <property type="entry name" value="TPR-like_helical_dom_sf"/>
</dbReference>
<dbReference type="eggNOG" id="COG1409">
    <property type="taxonomic scope" value="Bacteria"/>
</dbReference>
<feature type="domain" description="NACHT" evidence="2">
    <location>
        <begin position="832"/>
        <end position="957"/>
    </location>
</feature>
<dbReference type="GO" id="GO:0016787">
    <property type="term" value="F:hydrolase activity"/>
    <property type="evidence" value="ECO:0007669"/>
    <property type="project" value="InterPro"/>
</dbReference>
<dbReference type="InterPro" id="IPR016187">
    <property type="entry name" value="CTDL_fold"/>
</dbReference>
<proteinExistence type="predicted"/>
<dbReference type="STRING" id="290317.Cpha266_1893"/>
<dbReference type="Pfam" id="PF03781">
    <property type="entry name" value="FGE-sulfatase"/>
    <property type="match status" value="1"/>
</dbReference>
<dbReference type="SUPFAM" id="SSF52540">
    <property type="entry name" value="P-loop containing nucleoside triphosphate hydrolases"/>
    <property type="match status" value="1"/>
</dbReference>
<dbReference type="InterPro" id="IPR029052">
    <property type="entry name" value="Metallo-depent_PP-like"/>
</dbReference>
<dbReference type="eggNOG" id="COG1262">
    <property type="taxonomic scope" value="Bacteria"/>
</dbReference>